<dbReference type="Gene3D" id="3.40.630.30">
    <property type="match status" value="1"/>
</dbReference>
<dbReference type="EMBL" id="CAKJTI010000052">
    <property type="protein sequence ID" value="CAG9615060.1"/>
    <property type="molecule type" value="Genomic_DNA"/>
</dbReference>
<dbReference type="InterPro" id="IPR000182">
    <property type="entry name" value="GNAT_dom"/>
</dbReference>
<evidence type="ECO:0000313" key="3">
    <source>
        <dbReference type="Proteomes" id="UP000789423"/>
    </source>
</evidence>
<sequence>MDIETIQDAIEAHHWDYPTKLIPNEVEFIHTTDLIMIKNKNIPSIQANKVVRFASQQPLETALHFFQNTPFSWWVPSQQKELITAIINHEFACIDEYVGIALQLPNFPIPKLQQLYHFIDVKTDEDIAKLVDVSISIWDYPPSARDNLFQQRKSYIEASGESSGYFICCDENTAVGYANYRYSHNRSVVYLNGSGVLPTYRKQGIYKHLVYKRLQDAKRKGVILATCQARKGHSAPILEKLGFTPYETYLQFARM</sequence>
<gene>
    <name evidence="2" type="ORF">BACCIP111899_04296</name>
</gene>
<dbReference type="CDD" id="cd04301">
    <property type="entry name" value="NAT_SF"/>
    <property type="match status" value="1"/>
</dbReference>
<comment type="caution">
    <text evidence="2">The sequence shown here is derived from an EMBL/GenBank/DDBJ whole genome shotgun (WGS) entry which is preliminary data.</text>
</comment>
<dbReference type="RefSeq" id="WP_230576978.1">
    <property type="nucleotide sequence ID" value="NZ_CAKJTI010000052.1"/>
</dbReference>
<proteinExistence type="predicted"/>
<feature type="domain" description="N-acetyltransferase" evidence="1">
    <location>
        <begin position="116"/>
        <end position="255"/>
    </location>
</feature>
<dbReference type="PROSITE" id="PS51186">
    <property type="entry name" value="GNAT"/>
    <property type="match status" value="1"/>
</dbReference>
<evidence type="ECO:0000259" key="1">
    <source>
        <dbReference type="PROSITE" id="PS51186"/>
    </source>
</evidence>
<name>A0ABM8YGT2_9BACI</name>
<dbReference type="Pfam" id="PF00583">
    <property type="entry name" value="Acetyltransf_1"/>
    <property type="match status" value="1"/>
</dbReference>
<evidence type="ECO:0000313" key="2">
    <source>
        <dbReference type="EMBL" id="CAG9615060.1"/>
    </source>
</evidence>
<dbReference type="Proteomes" id="UP000789423">
    <property type="component" value="Unassembled WGS sequence"/>
</dbReference>
<accession>A0ABM8YGT2</accession>
<organism evidence="2 3">
    <name type="scientific">Bacillus rhizoplanae</name>
    <dbReference type="NCBI Taxonomy" id="2880966"/>
    <lineage>
        <taxon>Bacteria</taxon>
        <taxon>Bacillati</taxon>
        <taxon>Bacillota</taxon>
        <taxon>Bacilli</taxon>
        <taxon>Bacillales</taxon>
        <taxon>Bacillaceae</taxon>
        <taxon>Bacillus</taxon>
    </lineage>
</organism>
<protein>
    <recommendedName>
        <fullName evidence="1">N-acetyltransferase domain-containing protein</fullName>
    </recommendedName>
</protein>
<keyword evidence="3" id="KW-1185">Reference proteome</keyword>
<dbReference type="InterPro" id="IPR016181">
    <property type="entry name" value="Acyl_CoA_acyltransferase"/>
</dbReference>
<reference evidence="2 3" key="1">
    <citation type="submission" date="2021-10" db="EMBL/GenBank/DDBJ databases">
        <authorList>
            <person name="Criscuolo A."/>
        </authorList>
    </citation>
    <scope>NUCLEOTIDE SEQUENCE [LARGE SCALE GENOMIC DNA]</scope>
    <source>
        <strain evidence="3">CIP 111899</strain>
    </source>
</reference>
<dbReference type="SUPFAM" id="SSF55729">
    <property type="entry name" value="Acyl-CoA N-acyltransferases (Nat)"/>
    <property type="match status" value="1"/>
</dbReference>